<dbReference type="SMART" id="SM00355">
    <property type="entry name" value="ZnF_C2H2"/>
    <property type="match status" value="5"/>
</dbReference>
<dbReference type="Proteomes" id="UP001175271">
    <property type="component" value="Unassembled WGS sequence"/>
</dbReference>
<feature type="domain" description="C2H2-type" evidence="6">
    <location>
        <begin position="56"/>
        <end position="84"/>
    </location>
</feature>
<dbReference type="InterPro" id="IPR036236">
    <property type="entry name" value="Znf_C2H2_sf"/>
</dbReference>
<dbReference type="PANTHER" id="PTHR24379">
    <property type="entry name" value="KRAB AND ZINC FINGER DOMAIN-CONTAINING"/>
    <property type="match status" value="1"/>
</dbReference>
<protein>
    <recommendedName>
        <fullName evidence="6">C2H2-type domain-containing protein</fullName>
    </recommendedName>
</protein>
<dbReference type="Gene3D" id="3.30.160.60">
    <property type="entry name" value="Classic Zinc Finger"/>
    <property type="match status" value="2"/>
</dbReference>
<keyword evidence="8" id="KW-1185">Reference proteome</keyword>
<evidence type="ECO:0000256" key="2">
    <source>
        <dbReference type="ARBA" id="ARBA00022737"/>
    </source>
</evidence>
<proteinExistence type="predicted"/>
<evidence type="ECO:0000256" key="4">
    <source>
        <dbReference type="ARBA" id="ARBA00022833"/>
    </source>
</evidence>
<dbReference type="AlphaFoldDB" id="A0AA39I093"/>
<feature type="domain" description="C2H2-type" evidence="6">
    <location>
        <begin position="129"/>
        <end position="152"/>
    </location>
</feature>
<dbReference type="InterPro" id="IPR013087">
    <property type="entry name" value="Znf_C2H2_type"/>
</dbReference>
<dbReference type="SUPFAM" id="SSF57667">
    <property type="entry name" value="beta-beta-alpha zinc fingers"/>
    <property type="match status" value="1"/>
</dbReference>
<keyword evidence="3 5" id="KW-0863">Zinc-finger</keyword>
<evidence type="ECO:0000256" key="3">
    <source>
        <dbReference type="ARBA" id="ARBA00022771"/>
    </source>
</evidence>
<keyword evidence="2" id="KW-0677">Repeat</keyword>
<evidence type="ECO:0000313" key="7">
    <source>
        <dbReference type="EMBL" id="KAK0415418.1"/>
    </source>
</evidence>
<organism evidence="7 8">
    <name type="scientific">Steinernema hermaphroditum</name>
    <dbReference type="NCBI Taxonomy" id="289476"/>
    <lineage>
        <taxon>Eukaryota</taxon>
        <taxon>Metazoa</taxon>
        <taxon>Ecdysozoa</taxon>
        <taxon>Nematoda</taxon>
        <taxon>Chromadorea</taxon>
        <taxon>Rhabditida</taxon>
        <taxon>Tylenchina</taxon>
        <taxon>Panagrolaimomorpha</taxon>
        <taxon>Strongyloidoidea</taxon>
        <taxon>Steinernematidae</taxon>
        <taxon>Steinernema</taxon>
    </lineage>
</organism>
<reference evidence="7" key="1">
    <citation type="submission" date="2023-06" db="EMBL/GenBank/DDBJ databases">
        <title>Genomic analysis of the entomopathogenic nematode Steinernema hermaphroditum.</title>
        <authorList>
            <person name="Schwarz E.M."/>
            <person name="Heppert J.K."/>
            <person name="Baniya A."/>
            <person name="Schwartz H.T."/>
            <person name="Tan C.-H."/>
            <person name="Antoshechkin I."/>
            <person name="Sternberg P.W."/>
            <person name="Goodrich-Blair H."/>
            <person name="Dillman A.R."/>
        </authorList>
    </citation>
    <scope>NUCLEOTIDE SEQUENCE</scope>
    <source>
        <strain evidence="7">PS9179</strain>
        <tissue evidence="7">Whole animal</tissue>
    </source>
</reference>
<name>A0AA39I093_9BILA</name>
<dbReference type="PANTHER" id="PTHR24379:SF121">
    <property type="entry name" value="C2H2-TYPE DOMAIN-CONTAINING PROTEIN"/>
    <property type="match status" value="1"/>
</dbReference>
<accession>A0AA39I093</accession>
<dbReference type="GO" id="GO:0008270">
    <property type="term" value="F:zinc ion binding"/>
    <property type="evidence" value="ECO:0007669"/>
    <property type="project" value="UniProtKB-KW"/>
</dbReference>
<evidence type="ECO:0000256" key="1">
    <source>
        <dbReference type="ARBA" id="ARBA00022723"/>
    </source>
</evidence>
<gene>
    <name evidence="7" type="ORF">QR680_011939</name>
</gene>
<dbReference type="EMBL" id="JAUCMV010000002">
    <property type="protein sequence ID" value="KAK0415418.1"/>
    <property type="molecule type" value="Genomic_DNA"/>
</dbReference>
<sequence>MNIDGESQLIHTAEQFNAFSWVTCHLCSQKFLNKEDLREHVIIGHPQSSRPFSLPVSCDVCSATFSDNLRLFRHEENVHFGTMKNVMRIEYVCSLCSQKFIDLTSFEEHSVRERHTIWVTSQLSVSRIFYCRFCDKKLSSFTLLRNHQRIQHRVVPKEAENGKLLYDSKKANRCSRLDFYSARPRGRPPKVRVDEAHCSAWNYDEEEVAMIEDMESATDQINVTTVEDEVEGFGCPYCAYFGEDYDAVATHTAEHYQAILARQQPLEVVENPSEEDRASDAIELNSEVINFLEKDRSFLNPEIEEWIEE</sequence>
<evidence type="ECO:0000259" key="6">
    <source>
        <dbReference type="PROSITE" id="PS50157"/>
    </source>
</evidence>
<evidence type="ECO:0000256" key="5">
    <source>
        <dbReference type="PROSITE-ProRule" id="PRU00042"/>
    </source>
</evidence>
<keyword evidence="4" id="KW-0862">Zinc</keyword>
<keyword evidence="1" id="KW-0479">Metal-binding</keyword>
<dbReference type="PROSITE" id="PS50157">
    <property type="entry name" value="ZINC_FINGER_C2H2_2"/>
    <property type="match status" value="2"/>
</dbReference>
<evidence type="ECO:0000313" key="8">
    <source>
        <dbReference type="Proteomes" id="UP001175271"/>
    </source>
</evidence>
<dbReference type="PROSITE" id="PS00028">
    <property type="entry name" value="ZINC_FINGER_C2H2_1"/>
    <property type="match status" value="4"/>
</dbReference>
<comment type="caution">
    <text evidence="7">The sequence shown here is derived from an EMBL/GenBank/DDBJ whole genome shotgun (WGS) entry which is preliminary data.</text>
</comment>